<protein>
    <recommendedName>
        <fullName evidence="3">F-box domain-containing protein</fullName>
    </recommendedName>
</protein>
<dbReference type="AlphaFoldDB" id="A0A5C2RZC3"/>
<sequence>MDTVPFQFNGDILRLVAFAASRKTCASLMRTCRFLYHEAAISALQQEVYLSCDAQIDKFLRFVEAEDRTRLRYVRSLRLHLHLLSPEQVHGIIDSMKWMTHLTSLELSDGEHALRTYPEMGVVLRQLPTLRHLGSCSVGKLFIALLSDLDCDLTSISLDWSTVVGKSFLHREVAREDWAKYHPVPFLSKWTHCLEELQCTGWYTPEFKDDPRFDAVYPRMRKLFIVRDDFPDPLPYIRAYPNLTHLSVQSSHVQAQVDLRQRRDENLKRQVRFSGSGSWQDLEEYRGNLDDLYLLGLTCRIERIVLYAQLNDCRPQLLSDVLLYAKPLHLRVTGDGALLVCPRNAIRSLSLPVILGEPGATRLESLVLKISLRRELDENLDMDSGLSALATALASLPLRRLRLLVDASRIDPTPKGTVGQPAPPLPDPPFPYSNAERSLQAFDLDGCMQTLMETLPSLMDVLVRIHGPRGNMRQWEIKPKGGRELAPGLDWTDFEFY</sequence>
<proteinExistence type="predicted"/>
<keyword evidence="2" id="KW-1185">Reference proteome</keyword>
<accession>A0A5C2RZC3</accession>
<dbReference type="OrthoDB" id="2751905at2759"/>
<evidence type="ECO:0008006" key="3">
    <source>
        <dbReference type="Google" id="ProtNLM"/>
    </source>
</evidence>
<dbReference type="Proteomes" id="UP000313359">
    <property type="component" value="Unassembled WGS sequence"/>
</dbReference>
<evidence type="ECO:0000313" key="1">
    <source>
        <dbReference type="EMBL" id="RPD56435.1"/>
    </source>
</evidence>
<organism evidence="1 2">
    <name type="scientific">Lentinus tigrinus ALCF2SS1-6</name>
    <dbReference type="NCBI Taxonomy" id="1328759"/>
    <lineage>
        <taxon>Eukaryota</taxon>
        <taxon>Fungi</taxon>
        <taxon>Dikarya</taxon>
        <taxon>Basidiomycota</taxon>
        <taxon>Agaricomycotina</taxon>
        <taxon>Agaricomycetes</taxon>
        <taxon>Polyporales</taxon>
        <taxon>Polyporaceae</taxon>
        <taxon>Lentinus</taxon>
    </lineage>
</organism>
<name>A0A5C2RZC3_9APHY</name>
<reference evidence="1" key="1">
    <citation type="journal article" date="2018" name="Genome Biol. Evol.">
        <title>Genomics and development of Lentinus tigrinus, a white-rot wood-decaying mushroom with dimorphic fruiting bodies.</title>
        <authorList>
            <person name="Wu B."/>
            <person name="Xu Z."/>
            <person name="Knudson A."/>
            <person name="Carlson A."/>
            <person name="Chen N."/>
            <person name="Kovaka S."/>
            <person name="LaButti K."/>
            <person name="Lipzen A."/>
            <person name="Pennachio C."/>
            <person name="Riley R."/>
            <person name="Schakwitz W."/>
            <person name="Umezawa K."/>
            <person name="Ohm R.A."/>
            <person name="Grigoriev I.V."/>
            <person name="Nagy L.G."/>
            <person name="Gibbons J."/>
            <person name="Hibbett D."/>
        </authorList>
    </citation>
    <scope>NUCLEOTIDE SEQUENCE [LARGE SCALE GENOMIC DNA]</scope>
    <source>
        <strain evidence="1">ALCF2SS1-6</strain>
    </source>
</reference>
<dbReference type="EMBL" id="ML122288">
    <property type="protein sequence ID" value="RPD56435.1"/>
    <property type="molecule type" value="Genomic_DNA"/>
</dbReference>
<evidence type="ECO:0000313" key="2">
    <source>
        <dbReference type="Proteomes" id="UP000313359"/>
    </source>
</evidence>
<gene>
    <name evidence="1" type="ORF">L227DRAFT_258925</name>
</gene>